<organism evidence="2 3">
    <name type="scientific">Coccomyxa subellipsoidea</name>
    <dbReference type="NCBI Taxonomy" id="248742"/>
    <lineage>
        <taxon>Eukaryota</taxon>
        <taxon>Viridiplantae</taxon>
        <taxon>Chlorophyta</taxon>
        <taxon>core chlorophytes</taxon>
        <taxon>Trebouxiophyceae</taxon>
        <taxon>Trebouxiophyceae incertae sedis</taxon>
        <taxon>Coccomyxaceae</taxon>
        <taxon>Coccomyxa</taxon>
    </lineage>
</organism>
<dbReference type="EMBL" id="JALJOT010000012">
    <property type="protein sequence ID" value="KAK9904771.1"/>
    <property type="molecule type" value="Genomic_DNA"/>
</dbReference>
<evidence type="ECO:0000313" key="2">
    <source>
        <dbReference type="EMBL" id="KAK9904771.1"/>
    </source>
</evidence>
<dbReference type="PANTHER" id="PTHR35321:SF1">
    <property type="entry name" value="OS02G0753200 PROTEIN"/>
    <property type="match status" value="1"/>
</dbReference>
<dbReference type="InterPro" id="IPR040306">
    <property type="entry name" value="Os02g0753200-like"/>
</dbReference>
<feature type="compositionally biased region" description="Basic and acidic residues" evidence="1">
    <location>
        <begin position="39"/>
        <end position="53"/>
    </location>
</feature>
<accession>A0ABR2YG09</accession>
<proteinExistence type="predicted"/>
<keyword evidence="3" id="KW-1185">Reference proteome</keyword>
<comment type="caution">
    <text evidence="2">The sequence shown here is derived from an EMBL/GenBank/DDBJ whole genome shotgun (WGS) entry which is preliminary data.</text>
</comment>
<evidence type="ECO:0000313" key="3">
    <source>
        <dbReference type="Proteomes" id="UP001491310"/>
    </source>
</evidence>
<evidence type="ECO:0000256" key="1">
    <source>
        <dbReference type="SAM" id="MobiDB-lite"/>
    </source>
</evidence>
<feature type="compositionally biased region" description="Basic and acidic residues" evidence="1">
    <location>
        <begin position="103"/>
        <end position="114"/>
    </location>
</feature>
<protein>
    <submittedName>
        <fullName evidence="2">Uncharacterized protein</fullName>
    </submittedName>
</protein>
<feature type="compositionally biased region" description="Polar residues" evidence="1">
    <location>
        <begin position="12"/>
        <end position="24"/>
    </location>
</feature>
<feature type="region of interest" description="Disordered" evidence="1">
    <location>
        <begin position="179"/>
        <end position="214"/>
    </location>
</feature>
<gene>
    <name evidence="2" type="ORF">WJX75_002212</name>
</gene>
<dbReference type="PANTHER" id="PTHR35321">
    <property type="entry name" value="OS02G0753200 PROTEIN"/>
    <property type="match status" value="1"/>
</dbReference>
<dbReference type="Proteomes" id="UP001491310">
    <property type="component" value="Unassembled WGS sequence"/>
</dbReference>
<reference evidence="2 3" key="1">
    <citation type="journal article" date="2024" name="Nat. Commun.">
        <title>Phylogenomics reveals the evolutionary origins of lichenization in chlorophyte algae.</title>
        <authorList>
            <person name="Puginier C."/>
            <person name="Libourel C."/>
            <person name="Otte J."/>
            <person name="Skaloud P."/>
            <person name="Haon M."/>
            <person name="Grisel S."/>
            <person name="Petersen M."/>
            <person name="Berrin J.G."/>
            <person name="Delaux P.M."/>
            <person name="Dal Grande F."/>
            <person name="Keller J."/>
        </authorList>
    </citation>
    <scope>NUCLEOTIDE SEQUENCE [LARGE SCALE GENOMIC DNA]</scope>
    <source>
        <strain evidence="2 3">SAG 216-7</strain>
    </source>
</reference>
<feature type="region of interest" description="Disordered" evidence="1">
    <location>
        <begin position="1"/>
        <end position="139"/>
    </location>
</feature>
<name>A0ABR2YG09_9CHLO</name>
<sequence length="228" mass="24741">MTESLVAYASSGEDTNNPGGTSEDSYFVGSDEESVDSATARRQEAERRLKDADEVSTGPVRNLPDPLSALGQIRQAPSYLTPEATRPLAAPVHRSRPAQPVPAREEDSQRDKETGPSSWDIARMAPPLKGQTDASKRGLPAGAVMSAAAKRYRTEDGLEGGMATAAQIAMLGGQWRPNFMDKGVGGAQLPRRRQERKDKEKSKRQLGQSAIGSWKTEAEMVLRQQYDS</sequence>